<comment type="caution">
    <text evidence="5">The sequence shown here is derived from an EMBL/GenBank/DDBJ whole genome shotgun (WGS) entry which is preliminary data.</text>
</comment>
<keyword evidence="3" id="KW-0732">Signal</keyword>
<dbReference type="CDD" id="cd08502">
    <property type="entry name" value="PBP2_NikA_DppA_OppA_like_16"/>
    <property type="match status" value="1"/>
</dbReference>
<evidence type="ECO:0000256" key="2">
    <source>
        <dbReference type="ARBA" id="ARBA00005695"/>
    </source>
</evidence>
<sequence>MNRRELLKSGLAATSVLAMPRLARAQSASLLKFIPGANLAILDPTANTSAPTRMHGYMVFDTLYGLDSKFQPHPQMVEGHTVSDDGRNWKLTLREGLKFHDGEPVRGRDVVASINRWAKRDSYGKILMAATDELTATSDKDVTFRLKKRFPLLPAALGKVGALVPVIMPERLANTDPSKPLSEMVGSGPFQFLDKEYSPGALAAYKKFAGYVPRANGPEGHGSAPKIVHFDRVEWHIIPDPSTALASIQSGEMDWWETPLPDFLPMFEGNADFKIVPSSSQVMFLRLNHLTEPFNNPAIRRLVLSCIDQEMIMQAVGGAGKWRANLGLYTGSMENEAGYKDAFKVRKDFDNVRKELTAAGYKGERLVMLVGTDGGRNLAASQVGADIFKKMGFNVDFQTMDWGTASQRRTSMEPLDKGGWSCFFVGGDSEYFLDQATNFFARGNGKAGWFGWPTSEKLEQLTTEWFDAPDISAQKAIAENIQLQAWKDVPYIPCGELQSPGLARGNLSGFAAGFPKFYGVKRV</sequence>
<keyword evidence="6" id="KW-1185">Reference proteome</keyword>
<reference evidence="5 6" key="1">
    <citation type="submission" date="2024-09" db="EMBL/GenBank/DDBJ databases">
        <authorList>
            <person name="Sun Q."/>
            <person name="Mori K."/>
        </authorList>
    </citation>
    <scope>NUCLEOTIDE SEQUENCE [LARGE SCALE GENOMIC DNA]</scope>
    <source>
        <strain evidence="5 6">TBRC 4938</strain>
    </source>
</reference>
<dbReference type="Gene3D" id="3.90.76.10">
    <property type="entry name" value="Dipeptide-binding Protein, Domain 1"/>
    <property type="match status" value="1"/>
</dbReference>
<dbReference type="Pfam" id="PF00496">
    <property type="entry name" value="SBP_bac_5"/>
    <property type="match status" value="1"/>
</dbReference>
<gene>
    <name evidence="5" type="ORF">ACFFP0_24120</name>
</gene>
<evidence type="ECO:0000313" key="6">
    <source>
        <dbReference type="Proteomes" id="UP001589692"/>
    </source>
</evidence>
<evidence type="ECO:0000259" key="4">
    <source>
        <dbReference type="Pfam" id="PF00496"/>
    </source>
</evidence>
<dbReference type="RefSeq" id="WP_377264767.1">
    <property type="nucleotide sequence ID" value="NZ_JBHMAA010000031.1"/>
</dbReference>
<dbReference type="PANTHER" id="PTHR30290:SF38">
    <property type="entry name" value="D,D-DIPEPTIDE-BINDING PERIPLASMIC PROTEIN DDPA-RELATED"/>
    <property type="match status" value="1"/>
</dbReference>
<dbReference type="InterPro" id="IPR000914">
    <property type="entry name" value="SBP_5_dom"/>
</dbReference>
<dbReference type="EMBL" id="JBHMAA010000031">
    <property type="protein sequence ID" value="MFB9951947.1"/>
    <property type="molecule type" value="Genomic_DNA"/>
</dbReference>
<comment type="subcellular location">
    <subcellularLocation>
        <location evidence="1">Periplasm</location>
    </subcellularLocation>
</comment>
<accession>A0ABV6AMU6</accession>
<dbReference type="Gene3D" id="3.10.105.10">
    <property type="entry name" value="Dipeptide-binding Protein, Domain 3"/>
    <property type="match status" value="1"/>
</dbReference>
<dbReference type="Gene3D" id="3.40.190.10">
    <property type="entry name" value="Periplasmic binding protein-like II"/>
    <property type="match status" value="1"/>
</dbReference>
<evidence type="ECO:0000256" key="1">
    <source>
        <dbReference type="ARBA" id="ARBA00004418"/>
    </source>
</evidence>
<dbReference type="PANTHER" id="PTHR30290">
    <property type="entry name" value="PERIPLASMIC BINDING COMPONENT OF ABC TRANSPORTER"/>
    <property type="match status" value="1"/>
</dbReference>
<dbReference type="InterPro" id="IPR030678">
    <property type="entry name" value="Peptide/Ni-bd"/>
</dbReference>
<organism evidence="5 6">
    <name type="scientific">Rhizobium puerariae</name>
    <dbReference type="NCBI Taxonomy" id="1585791"/>
    <lineage>
        <taxon>Bacteria</taxon>
        <taxon>Pseudomonadati</taxon>
        <taxon>Pseudomonadota</taxon>
        <taxon>Alphaproteobacteria</taxon>
        <taxon>Hyphomicrobiales</taxon>
        <taxon>Rhizobiaceae</taxon>
        <taxon>Rhizobium/Agrobacterium group</taxon>
        <taxon>Rhizobium</taxon>
    </lineage>
</organism>
<evidence type="ECO:0000256" key="3">
    <source>
        <dbReference type="ARBA" id="ARBA00022729"/>
    </source>
</evidence>
<protein>
    <submittedName>
        <fullName evidence="5">ABC transporter substrate-binding protein</fullName>
    </submittedName>
</protein>
<dbReference type="InterPro" id="IPR039424">
    <property type="entry name" value="SBP_5"/>
</dbReference>
<dbReference type="Proteomes" id="UP001589692">
    <property type="component" value="Unassembled WGS sequence"/>
</dbReference>
<name>A0ABV6AMU6_9HYPH</name>
<proteinExistence type="inferred from homology"/>
<comment type="similarity">
    <text evidence="2">Belongs to the bacterial solute-binding protein 5 family.</text>
</comment>
<feature type="domain" description="Solute-binding protein family 5" evidence="4">
    <location>
        <begin position="71"/>
        <end position="411"/>
    </location>
</feature>
<dbReference type="PIRSF" id="PIRSF002741">
    <property type="entry name" value="MppA"/>
    <property type="match status" value="1"/>
</dbReference>
<dbReference type="SUPFAM" id="SSF53850">
    <property type="entry name" value="Periplasmic binding protein-like II"/>
    <property type="match status" value="1"/>
</dbReference>
<evidence type="ECO:0000313" key="5">
    <source>
        <dbReference type="EMBL" id="MFB9951947.1"/>
    </source>
</evidence>